<accession>A0ABU1NMP3</accession>
<name>A0ABU1NMP3_9BURK</name>
<gene>
    <name evidence="1" type="ORF">J2739_005519</name>
</gene>
<dbReference type="RefSeq" id="WP_309907639.1">
    <property type="nucleotide sequence ID" value="NZ_JAVDRF010000022.1"/>
</dbReference>
<reference evidence="1 2" key="1">
    <citation type="submission" date="2023-07" db="EMBL/GenBank/DDBJ databases">
        <title>Sorghum-associated microbial communities from plants grown in Nebraska, USA.</title>
        <authorList>
            <person name="Schachtman D."/>
        </authorList>
    </citation>
    <scope>NUCLEOTIDE SEQUENCE [LARGE SCALE GENOMIC DNA]</scope>
    <source>
        <strain evidence="1 2">DS1781</strain>
    </source>
</reference>
<comment type="caution">
    <text evidence="1">The sequence shown here is derived from an EMBL/GenBank/DDBJ whole genome shotgun (WGS) entry which is preliminary data.</text>
</comment>
<evidence type="ECO:0000313" key="2">
    <source>
        <dbReference type="Proteomes" id="UP001184230"/>
    </source>
</evidence>
<sequence>MQGVIHGTNGSSSDGKYTASVTDYYGTGQVYRGNVSATYTPRTKINGTVSTTGTTATFDGVGIPVEVFNYDLPASLADVVGNWNGSTVQGDTGSIAITSTGAFSGSLSGCNVSGQLTPRISGKNVFDLALTFGGSPCLLPGQSASGIALKANATDGRSQLIVVGETASGAGTAFFSAR</sequence>
<keyword evidence="2" id="KW-1185">Reference proteome</keyword>
<dbReference type="Proteomes" id="UP001184230">
    <property type="component" value="Unassembled WGS sequence"/>
</dbReference>
<protein>
    <recommendedName>
        <fullName evidence="3">MBG domain-containing protein</fullName>
    </recommendedName>
</protein>
<evidence type="ECO:0000313" key="1">
    <source>
        <dbReference type="EMBL" id="MDR6539717.1"/>
    </source>
</evidence>
<organism evidence="1 2">
    <name type="scientific">Variovorax soli</name>
    <dbReference type="NCBI Taxonomy" id="376815"/>
    <lineage>
        <taxon>Bacteria</taxon>
        <taxon>Pseudomonadati</taxon>
        <taxon>Pseudomonadota</taxon>
        <taxon>Betaproteobacteria</taxon>
        <taxon>Burkholderiales</taxon>
        <taxon>Comamonadaceae</taxon>
        <taxon>Variovorax</taxon>
    </lineage>
</organism>
<evidence type="ECO:0008006" key="3">
    <source>
        <dbReference type="Google" id="ProtNLM"/>
    </source>
</evidence>
<proteinExistence type="predicted"/>
<dbReference type="EMBL" id="JAVDRF010000022">
    <property type="protein sequence ID" value="MDR6539717.1"/>
    <property type="molecule type" value="Genomic_DNA"/>
</dbReference>